<evidence type="ECO:0000256" key="7">
    <source>
        <dbReference type="ARBA" id="ARBA00023326"/>
    </source>
</evidence>
<reference evidence="12" key="1">
    <citation type="submission" date="2022-11" db="EMBL/GenBank/DDBJ databases">
        <authorList>
            <person name="Hyden B.L."/>
            <person name="Feng K."/>
            <person name="Yates T."/>
            <person name="Jawdy S."/>
            <person name="Smart L.B."/>
            <person name="Muchero W."/>
        </authorList>
    </citation>
    <scope>NUCLEOTIDE SEQUENCE</scope>
    <source>
        <tissue evidence="12">Shoot tip</tissue>
    </source>
</reference>
<evidence type="ECO:0000313" key="13">
    <source>
        <dbReference type="Proteomes" id="UP001151529"/>
    </source>
</evidence>
<comment type="catalytic activity">
    <reaction evidence="1 10">
        <text>Hydrolysis of (1-&gt;4)-alpha-D-glucosidic linkages in polysaccharides so as to remove successive maltose units from the non-reducing ends of the chains.</text>
        <dbReference type="EC" id="3.2.1.2"/>
    </reaction>
</comment>
<dbReference type="PANTHER" id="PTHR31352">
    <property type="entry name" value="BETA-AMYLASE 1, CHLOROPLASTIC"/>
    <property type="match status" value="1"/>
</dbReference>
<evidence type="ECO:0000256" key="9">
    <source>
        <dbReference type="PIRSR" id="PIRSR601554-2"/>
    </source>
</evidence>
<evidence type="ECO:0000313" key="12">
    <source>
        <dbReference type="EMBL" id="KAJ6721661.1"/>
    </source>
</evidence>
<feature type="compositionally biased region" description="Polar residues" evidence="11">
    <location>
        <begin position="57"/>
        <end position="72"/>
    </location>
</feature>
<keyword evidence="7 10" id="KW-0624">Polysaccharide degradation</keyword>
<sequence length="522" mass="58254">MAMNITYQIGALAGTPIQAESFSDSTAPIGPAAAWKTPIPSIRCKIIKPDTIEKRSQPTSPCRSPILSGSNGTRPDLSAVCRAFATETLEFVAMDESKAAAEEKMYKEVKTEKEKGVPVYVMMPLDSVTMGNTVNRKKAMNASLQALKCAGVEGLMVDVWWGLVERDAPGVYNWGGYTELLEMAKRHGLKVQAVMSFHQCGGNVGDSCTIPLPKWAVEEIDKDQDLAYTDQWGRRNYEYISLGCDTLPEIQVGMGPAGELRYPSYPEQNGTWRFPGIGAFQCYDKYMLSSLKAAAEAAGKPEWGSTGPTDAGEYNNWPEDTQFFRKEGGGWTSPYGEFFLTWYSQMLLDHGERILSSAKATFENIDVKMSVKIAGIHWHYGTRSHAPELTAGYYNTRFRDGYLPIARMLARHGAIFNFTCIEMRDHEQPQDALCAPEKLVRQVALATREADVPLAGENALPRYDGYAHEQILQASSLNIDESSDDKEMCAFTYLRMNPNLFQPDNWRRFVAFVKKMKEGEEC</sequence>
<comment type="similarity">
    <text evidence="2 10">Belongs to the glycosyl hydrolase 14 family.</text>
</comment>
<evidence type="ECO:0000256" key="10">
    <source>
        <dbReference type="RuleBase" id="RU000509"/>
    </source>
</evidence>
<feature type="binding site" evidence="9">
    <location>
        <position position="419"/>
    </location>
    <ligand>
        <name>substrate</name>
    </ligand>
</feature>
<comment type="caution">
    <text evidence="12">The sequence shown here is derived from an EMBL/GenBank/DDBJ whole genome shotgun (WGS) entry which is preliminary data.</text>
</comment>
<keyword evidence="13" id="KW-1185">Reference proteome</keyword>
<evidence type="ECO:0000256" key="3">
    <source>
        <dbReference type="ARBA" id="ARBA00012594"/>
    </source>
</evidence>
<evidence type="ECO:0000256" key="11">
    <source>
        <dbReference type="SAM" id="MobiDB-lite"/>
    </source>
</evidence>
<feature type="binding site" evidence="9">
    <location>
        <position position="198"/>
    </location>
    <ligand>
        <name>substrate</name>
    </ligand>
</feature>
<dbReference type="OrthoDB" id="1660156at2759"/>
<dbReference type="PANTHER" id="PTHR31352:SF31">
    <property type="entry name" value="BETA-AMYLASE 1, CHLOROPLASTIC"/>
    <property type="match status" value="1"/>
</dbReference>
<dbReference type="EC" id="3.2.1.2" evidence="3 10"/>
<proteinExistence type="inferred from homology"/>
<dbReference type="GO" id="GO:0000272">
    <property type="term" value="P:polysaccharide catabolic process"/>
    <property type="evidence" value="ECO:0007669"/>
    <property type="project" value="UniProtKB-KW"/>
</dbReference>
<dbReference type="AlphaFoldDB" id="A0A9Q0Z548"/>
<feature type="binding site" evidence="9">
    <location>
        <position position="495"/>
    </location>
    <ligand>
        <name>substrate</name>
    </ligand>
</feature>
<accession>A0A9Q0Z548</accession>
<name>A0A9Q0Z548_SALVM</name>
<evidence type="ECO:0000256" key="1">
    <source>
        <dbReference type="ARBA" id="ARBA00000546"/>
    </source>
</evidence>
<feature type="binding site" evidence="9">
    <location>
        <position position="206"/>
    </location>
    <ligand>
        <name>substrate</name>
    </ligand>
</feature>
<keyword evidence="4 10" id="KW-0378">Hydrolase</keyword>
<feature type="binding site" evidence="9">
    <location>
        <begin position="458"/>
        <end position="459"/>
    </location>
    <ligand>
        <name>substrate</name>
    </ligand>
</feature>
<dbReference type="EMBL" id="JAPFFL010000006">
    <property type="protein sequence ID" value="KAJ6721661.1"/>
    <property type="molecule type" value="Genomic_DNA"/>
</dbReference>
<feature type="active site" description="Proton donor" evidence="8">
    <location>
        <position position="259"/>
    </location>
</feature>
<feature type="binding site" evidence="9">
    <location>
        <position position="372"/>
    </location>
    <ligand>
        <name>substrate</name>
    </ligand>
</feature>
<dbReference type="InterPro" id="IPR018238">
    <property type="entry name" value="Glyco_hydro_14_CS"/>
</dbReference>
<organism evidence="12 13">
    <name type="scientific">Salix viminalis</name>
    <name type="common">Common osier</name>
    <name type="synonym">Basket willow</name>
    <dbReference type="NCBI Taxonomy" id="40686"/>
    <lineage>
        <taxon>Eukaryota</taxon>
        <taxon>Viridiplantae</taxon>
        <taxon>Streptophyta</taxon>
        <taxon>Embryophyta</taxon>
        <taxon>Tracheophyta</taxon>
        <taxon>Spermatophyta</taxon>
        <taxon>Magnoliopsida</taxon>
        <taxon>eudicotyledons</taxon>
        <taxon>Gunneridae</taxon>
        <taxon>Pentapetalae</taxon>
        <taxon>rosids</taxon>
        <taxon>fabids</taxon>
        <taxon>Malpighiales</taxon>
        <taxon>Salicaceae</taxon>
        <taxon>Saliceae</taxon>
        <taxon>Salix</taxon>
    </lineage>
</organism>
<dbReference type="Gene3D" id="3.20.20.80">
    <property type="entry name" value="Glycosidases"/>
    <property type="match status" value="2"/>
</dbReference>
<dbReference type="Proteomes" id="UP001151529">
    <property type="component" value="Chromosome 10"/>
</dbReference>
<evidence type="ECO:0000256" key="4">
    <source>
        <dbReference type="ARBA" id="ARBA00022801"/>
    </source>
</evidence>
<gene>
    <name evidence="12" type="ORF">OIU85_024723</name>
</gene>
<evidence type="ECO:0000256" key="8">
    <source>
        <dbReference type="PIRSR" id="PIRSR601554-1"/>
    </source>
</evidence>
<feature type="region of interest" description="Disordered" evidence="11">
    <location>
        <begin position="53"/>
        <end position="72"/>
    </location>
</feature>
<keyword evidence="5 10" id="KW-0119">Carbohydrate metabolism</keyword>
<feature type="active site" description="Proton acceptor" evidence="8">
    <location>
        <position position="457"/>
    </location>
</feature>
<dbReference type="InterPro" id="IPR001554">
    <property type="entry name" value="Glyco_hydro_14"/>
</dbReference>
<dbReference type="GO" id="GO:0016161">
    <property type="term" value="F:beta-amylase activity"/>
    <property type="evidence" value="ECO:0007669"/>
    <property type="project" value="UniProtKB-EC"/>
</dbReference>
<dbReference type="PRINTS" id="PR00842">
    <property type="entry name" value="GLHYDLASE14B"/>
</dbReference>
<keyword evidence="6 10" id="KW-0326">Glycosidase</keyword>
<dbReference type="PRINTS" id="PR00750">
    <property type="entry name" value="BETAAMYLASE"/>
</dbReference>
<dbReference type="PROSITE" id="PS00679">
    <property type="entry name" value="BETA_AMYLASE_2"/>
    <property type="match status" value="1"/>
</dbReference>
<feature type="binding site" evidence="9">
    <location>
        <position position="158"/>
    </location>
    <ligand>
        <name>substrate</name>
    </ligand>
</feature>
<evidence type="ECO:0000256" key="6">
    <source>
        <dbReference type="ARBA" id="ARBA00023295"/>
    </source>
</evidence>
<dbReference type="InterPro" id="IPR017853">
    <property type="entry name" value="GH"/>
</dbReference>
<protein>
    <recommendedName>
        <fullName evidence="3 10">Beta-amylase</fullName>
        <ecNumber evidence="3 10">3.2.1.2</ecNumber>
    </recommendedName>
</protein>
<evidence type="ECO:0000256" key="5">
    <source>
        <dbReference type="ARBA" id="ARBA00023277"/>
    </source>
</evidence>
<feature type="binding site" evidence="9">
    <location>
        <position position="377"/>
    </location>
    <ligand>
        <name>substrate</name>
    </ligand>
</feature>
<dbReference type="Pfam" id="PF01373">
    <property type="entry name" value="Glyco_hydro_14"/>
    <property type="match status" value="1"/>
</dbReference>
<dbReference type="PROSITE" id="PS00506">
    <property type="entry name" value="BETA_AMYLASE_1"/>
    <property type="match status" value="1"/>
</dbReference>
<dbReference type="InterPro" id="IPR001371">
    <property type="entry name" value="Glyco_hydro_14B_pln"/>
</dbReference>
<reference evidence="12" key="2">
    <citation type="journal article" date="2023" name="Int. J. Mol. Sci.">
        <title>De Novo Assembly and Annotation of 11 Diverse Shrub Willow (Salix) Genomes Reveals Novel Gene Organization in Sex-Linked Regions.</title>
        <authorList>
            <person name="Hyden B."/>
            <person name="Feng K."/>
            <person name="Yates T.B."/>
            <person name="Jawdy S."/>
            <person name="Cereghino C."/>
            <person name="Smart L.B."/>
            <person name="Muchero W."/>
        </authorList>
    </citation>
    <scope>NUCLEOTIDE SEQUENCE [LARGE SCALE GENOMIC DNA]</scope>
    <source>
        <tissue evidence="12">Shoot tip</tissue>
    </source>
</reference>
<dbReference type="SUPFAM" id="SSF51445">
    <property type="entry name" value="(Trans)glycosidases"/>
    <property type="match status" value="1"/>
</dbReference>
<evidence type="ECO:0000256" key="2">
    <source>
        <dbReference type="ARBA" id="ARBA00005652"/>
    </source>
</evidence>